<name>A0A9P6N4V3_9BASI</name>
<keyword evidence="2" id="KW-0812">Transmembrane</keyword>
<proteinExistence type="predicted"/>
<evidence type="ECO:0000313" key="4">
    <source>
        <dbReference type="Proteomes" id="UP000886653"/>
    </source>
</evidence>
<dbReference type="AlphaFoldDB" id="A0A9P6N4V3"/>
<gene>
    <name evidence="3" type="ORF">CROQUDRAFT_102270</name>
</gene>
<feature type="region of interest" description="Disordered" evidence="1">
    <location>
        <begin position="67"/>
        <end position="89"/>
    </location>
</feature>
<dbReference type="OrthoDB" id="10688581at2759"/>
<feature type="transmembrane region" description="Helical" evidence="2">
    <location>
        <begin position="12"/>
        <end position="32"/>
    </location>
</feature>
<accession>A0A9P6N4V3</accession>
<comment type="caution">
    <text evidence="3">The sequence shown here is derived from an EMBL/GenBank/DDBJ whole genome shotgun (WGS) entry which is preliminary data.</text>
</comment>
<keyword evidence="2" id="KW-1133">Transmembrane helix</keyword>
<reference evidence="3" key="1">
    <citation type="submission" date="2013-11" db="EMBL/GenBank/DDBJ databases">
        <title>Genome sequence of the fusiform rust pathogen reveals effectors for host alternation and coevolution with pine.</title>
        <authorList>
            <consortium name="DOE Joint Genome Institute"/>
            <person name="Smith K."/>
            <person name="Pendleton A."/>
            <person name="Kubisiak T."/>
            <person name="Anderson C."/>
            <person name="Salamov A."/>
            <person name="Aerts A."/>
            <person name="Riley R."/>
            <person name="Clum A."/>
            <person name="Lindquist E."/>
            <person name="Ence D."/>
            <person name="Campbell M."/>
            <person name="Kronenberg Z."/>
            <person name="Feau N."/>
            <person name="Dhillon B."/>
            <person name="Hamelin R."/>
            <person name="Burleigh J."/>
            <person name="Smith J."/>
            <person name="Yandell M."/>
            <person name="Nelson C."/>
            <person name="Grigoriev I."/>
            <person name="Davis J."/>
        </authorList>
    </citation>
    <scope>NUCLEOTIDE SEQUENCE</scope>
    <source>
        <strain evidence="3">G11</strain>
    </source>
</reference>
<evidence type="ECO:0000256" key="2">
    <source>
        <dbReference type="SAM" id="Phobius"/>
    </source>
</evidence>
<protein>
    <submittedName>
        <fullName evidence="3">Uncharacterized protein</fullName>
    </submittedName>
</protein>
<dbReference type="Proteomes" id="UP000886653">
    <property type="component" value="Unassembled WGS sequence"/>
</dbReference>
<keyword evidence="2" id="KW-0472">Membrane</keyword>
<keyword evidence="4" id="KW-1185">Reference proteome</keyword>
<feature type="compositionally biased region" description="Polar residues" evidence="1">
    <location>
        <begin position="77"/>
        <end position="86"/>
    </location>
</feature>
<organism evidence="3 4">
    <name type="scientific">Cronartium quercuum f. sp. fusiforme G11</name>
    <dbReference type="NCBI Taxonomy" id="708437"/>
    <lineage>
        <taxon>Eukaryota</taxon>
        <taxon>Fungi</taxon>
        <taxon>Dikarya</taxon>
        <taxon>Basidiomycota</taxon>
        <taxon>Pucciniomycotina</taxon>
        <taxon>Pucciniomycetes</taxon>
        <taxon>Pucciniales</taxon>
        <taxon>Coleosporiaceae</taxon>
        <taxon>Cronartium</taxon>
    </lineage>
</organism>
<evidence type="ECO:0000313" key="3">
    <source>
        <dbReference type="EMBL" id="KAG0139049.1"/>
    </source>
</evidence>
<dbReference type="EMBL" id="MU167875">
    <property type="protein sequence ID" value="KAG0139049.1"/>
    <property type="molecule type" value="Genomic_DNA"/>
</dbReference>
<evidence type="ECO:0000256" key="1">
    <source>
        <dbReference type="SAM" id="MobiDB-lite"/>
    </source>
</evidence>
<sequence>MAVVAHPYSIKFLSFIVIWFIHLHFVTAELVLPDSREIPSVITSSITHQQTTGKRLKIDLNLPASPEEGDEIHPEFSGTSEAQNQDLGPKKKSLALKTFTKFSKIGDQSVTPTTEGQVDLIPSDKHPKFFRDFFIEEGKLGVGQAGMIFDDLEDWFESMKSEWALQSSGKKQVEDAIPRVIEKILCHLVLPFLGGLKVMYYGSMTKMSTKILMQEGSKYLQDIMTPLRTAKLESIELPIVNFRTTEAIDWSNPDTLLKHLFRGNGGVSHISHALIVYLLSNWSQWASTHEGVIPISHDWNSFQKTCIEVFFQKTGDNIGKSLNDLAKIYHASANSRNPMIQSRPLEIRKGQRRLSNIFTSGIWHNYMREVGQQYSKEFGELDNKMKSFFKELEIALKTEHYKQNNYPRKIENQFKNPKAQKYLKMISNAITIAKDQIAPTFVGFLALKNENQKGTPSLKNLVLHAWAFVQEYFSQWKHLNMKEEDQTGIYIFGKERFSQRFEVQSPKRTMHSLLQEPEKFSVYKFSWYLAQLWYDSVLYQPFDQTSAVPFTVGPLGEGDLRDFYYKSREDAESQHISSHS</sequence>